<feature type="transmembrane region" description="Helical" evidence="1">
    <location>
        <begin position="48"/>
        <end position="70"/>
    </location>
</feature>
<reference evidence="2" key="1">
    <citation type="submission" date="2020-05" db="EMBL/GenBank/DDBJ databases">
        <title>Mycena genomes resolve the evolution of fungal bioluminescence.</title>
        <authorList>
            <person name="Tsai I.J."/>
        </authorList>
    </citation>
    <scope>NUCLEOTIDE SEQUENCE</scope>
    <source>
        <strain evidence="2">160909Yilan</strain>
    </source>
</reference>
<keyword evidence="1" id="KW-0472">Membrane</keyword>
<proteinExistence type="predicted"/>
<evidence type="ECO:0000313" key="3">
    <source>
        <dbReference type="Proteomes" id="UP000623467"/>
    </source>
</evidence>
<feature type="transmembrane region" description="Helical" evidence="1">
    <location>
        <begin position="205"/>
        <end position="228"/>
    </location>
</feature>
<feature type="transmembrane region" description="Helical" evidence="1">
    <location>
        <begin position="166"/>
        <end position="185"/>
    </location>
</feature>
<evidence type="ECO:0000313" key="2">
    <source>
        <dbReference type="EMBL" id="KAF7367199.1"/>
    </source>
</evidence>
<sequence>MVHYTADRNLSSPFFPPLLALMASTSGQLSQADTALLQHYGRDTIRDVAALTVESVFCGVYSIFFVVAMYSICRRGLRSLRAILMSLVMVFLFSASVAHWAFDCHVTFKNIHSLYIADIPLLDRADLADDINEKYDHLQELFFDFSVILADAVLIWRTWAVYQGRLVAIAMPCALLLTGFVFALIDSTCNVYDGATPLPGSRICAPAPFLVWGLSLAINIICTLLIGLKACDSIPELEHKIFEIAALARPKRIPTLMLVARRIKCWVEPLLYRVILLKDPRIYEPVNFGLPTFTVDALAQISSDCLRHVRHLFIEEMFVEDTALESWLLACPSITNLYAQFECTPKLLPLLGHFTDIRYLTIGAGVFCGATVPHPLFLTATNLELLDTDAGSVDRIWQNITLIPHLTHIAFNPALSSCLSHAALANNTQLQCIVFLSAEVSLDGSPLLDDSQFVCIDEELRYYIDWLQGATSGKDYWFLADTFLAARRAGKTDRSCYRISNTNKV</sequence>
<dbReference type="AlphaFoldDB" id="A0A8H6YXU0"/>
<gene>
    <name evidence="2" type="ORF">MSAN_00980200</name>
</gene>
<evidence type="ECO:0000256" key="1">
    <source>
        <dbReference type="SAM" id="Phobius"/>
    </source>
</evidence>
<keyword evidence="3" id="KW-1185">Reference proteome</keyword>
<keyword evidence="1" id="KW-1133">Transmembrane helix</keyword>
<dbReference type="OrthoDB" id="3145912at2759"/>
<accession>A0A8H6YXU0</accession>
<comment type="caution">
    <text evidence="2">The sequence shown here is derived from an EMBL/GenBank/DDBJ whole genome shotgun (WGS) entry which is preliminary data.</text>
</comment>
<dbReference type="EMBL" id="JACAZH010000006">
    <property type="protein sequence ID" value="KAF7367199.1"/>
    <property type="molecule type" value="Genomic_DNA"/>
</dbReference>
<name>A0A8H6YXU0_9AGAR</name>
<dbReference type="Proteomes" id="UP000623467">
    <property type="component" value="Unassembled WGS sequence"/>
</dbReference>
<organism evidence="2 3">
    <name type="scientific">Mycena sanguinolenta</name>
    <dbReference type="NCBI Taxonomy" id="230812"/>
    <lineage>
        <taxon>Eukaryota</taxon>
        <taxon>Fungi</taxon>
        <taxon>Dikarya</taxon>
        <taxon>Basidiomycota</taxon>
        <taxon>Agaricomycotina</taxon>
        <taxon>Agaricomycetes</taxon>
        <taxon>Agaricomycetidae</taxon>
        <taxon>Agaricales</taxon>
        <taxon>Marasmiineae</taxon>
        <taxon>Mycenaceae</taxon>
        <taxon>Mycena</taxon>
    </lineage>
</organism>
<keyword evidence="1" id="KW-0812">Transmembrane</keyword>
<feature type="transmembrane region" description="Helical" evidence="1">
    <location>
        <begin position="82"/>
        <end position="102"/>
    </location>
</feature>
<protein>
    <submittedName>
        <fullName evidence="2">Uncharacterized protein</fullName>
    </submittedName>
</protein>